<dbReference type="Pfam" id="PF06155">
    <property type="entry name" value="GBBH-like_N"/>
    <property type="match status" value="1"/>
</dbReference>
<dbReference type="Pfam" id="PF02668">
    <property type="entry name" value="TauD"/>
    <property type="match status" value="1"/>
</dbReference>
<name>A0A2G8S4G6_9APHY</name>
<dbReference type="STRING" id="1077348.A0A2G8S4G6"/>
<dbReference type="EMBL" id="AYKW01000023">
    <property type="protein sequence ID" value="PIL28662.1"/>
    <property type="molecule type" value="Genomic_DNA"/>
</dbReference>
<dbReference type="Gene3D" id="3.60.130.10">
    <property type="entry name" value="Clavaminate synthase-like"/>
    <property type="match status" value="1"/>
</dbReference>
<dbReference type="GO" id="GO:0005739">
    <property type="term" value="C:mitochondrion"/>
    <property type="evidence" value="ECO:0007669"/>
    <property type="project" value="TreeGrafter"/>
</dbReference>
<dbReference type="AlphaFoldDB" id="A0A2G8S4G6"/>
<evidence type="ECO:0000313" key="10">
    <source>
        <dbReference type="Proteomes" id="UP000230002"/>
    </source>
</evidence>
<dbReference type="PANTHER" id="PTHR10696">
    <property type="entry name" value="GAMMA-BUTYROBETAINE HYDROXYLASE-RELATED"/>
    <property type="match status" value="1"/>
</dbReference>
<comment type="cofactor">
    <cofactor evidence="1">
        <name>Fe(2+)</name>
        <dbReference type="ChEBI" id="CHEBI:29033"/>
    </cofactor>
</comment>
<evidence type="ECO:0000259" key="7">
    <source>
        <dbReference type="Pfam" id="PF02668"/>
    </source>
</evidence>
<evidence type="ECO:0000256" key="3">
    <source>
        <dbReference type="ARBA" id="ARBA00022723"/>
    </source>
</evidence>
<dbReference type="PANTHER" id="PTHR10696:SF25">
    <property type="entry name" value="OXIDOREDUCTASE AIM17-RELATED"/>
    <property type="match status" value="1"/>
</dbReference>
<keyword evidence="6" id="KW-0408">Iron</keyword>
<dbReference type="InterPro" id="IPR050411">
    <property type="entry name" value="AlphaKG_dependent_hydroxylases"/>
</dbReference>
<keyword evidence="3" id="KW-0479">Metal-binding</keyword>
<dbReference type="Proteomes" id="UP000230002">
    <property type="component" value="Unassembled WGS sequence"/>
</dbReference>
<organism evidence="9 10">
    <name type="scientific">Ganoderma sinense ZZ0214-1</name>
    <dbReference type="NCBI Taxonomy" id="1077348"/>
    <lineage>
        <taxon>Eukaryota</taxon>
        <taxon>Fungi</taxon>
        <taxon>Dikarya</taxon>
        <taxon>Basidiomycota</taxon>
        <taxon>Agaricomycotina</taxon>
        <taxon>Agaricomycetes</taxon>
        <taxon>Polyporales</taxon>
        <taxon>Polyporaceae</taxon>
        <taxon>Ganoderma</taxon>
    </lineage>
</organism>
<evidence type="ECO:0008006" key="11">
    <source>
        <dbReference type="Google" id="ProtNLM"/>
    </source>
</evidence>
<dbReference type="InterPro" id="IPR010376">
    <property type="entry name" value="GBBH-like_N"/>
</dbReference>
<dbReference type="GO" id="GO:0045329">
    <property type="term" value="P:carnitine biosynthetic process"/>
    <property type="evidence" value="ECO:0007669"/>
    <property type="project" value="TreeGrafter"/>
</dbReference>
<evidence type="ECO:0000256" key="4">
    <source>
        <dbReference type="ARBA" id="ARBA00022964"/>
    </source>
</evidence>
<evidence type="ECO:0000256" key="6">
    <source>
        <dbReference type="ARBA" id="ARBA00023004"/>
    </source>
</evidence>
<feature type="domain" description="TauD/TfdA-like" evidence="7">
    <location>
        <begin position="168"/>
        <end position="407"/>
    </location>
</feature>
<dbReference type="InterPro" id="IPR042098">
    <property type="entry name" value="TauD-like_sf"/>
</dbReference>
<evidence type="ECO:0000313" key="9">
    <source>
        <dbReference type="EMBL" id="PIL28662.1"/>
    </source>
</evidence>
<comment type="similarity">
    <text evidence="2">Belongs to the gamma-BBH/TMLD family.</text>
</comment>
<evidence type="ECO:0000256" key="2">
    <source>
        <dbReference type="ARBA" id="ARBA00008654"/>
    </source>
</evidence>
<comment type="caution">
    <text evidence="9">The sequence shown here is derived from an EMBL/GenBank/DDBJ whole genome shotgun (WGS) entry which is preliminary data.</text>
</comment>
<dbReference type="OrthoDB" id="406634at2759"/>
<keyword evidence="4" id="KW-0223">Dioxygenase</keyword>
<evidence type="ECO:0000259" key="8">
    <source>
        <dbReference type="Pfam" id="PF06155"/>
    </source>
</evidence>
<evidence type="ECO:0000256" key="5">
    <source>
        <dbReference type="ARBA" id="ARBA00023002"/>
    </source>
</evidence>
<dbReference type="CDD" id="cd00250">
    <property type="entry name" value="CAS_like"/>
    <property type="match status" value="1"/>
</dbReference>
<evidence type="ECO:0000256" key="1">
    <source>
        <dbReference type="ARBA" id="ARBA00001954"/>
    </source>
</evidence>
<dbReference type="InterPro" id="IPR038492">
    <property type="entry name" value="GBBH-like_N_sf"/>
</dbReference>
<protein>
    <recommendedName>
        <fullName evidence="11">TauD/TfdA-like domain-containing protein</fullName>
    </recommendedName>
</protein>
<reference evidence="9 10" key="1">
    <citation type="journal article" date="2015" name="Sci. Rep.">
        <title>Chromosome-level genome map provides insights into diverse defense mechanisms in the medicinal fungus Ganoderma sinense.</title>
        <authorList>
            <person name="Zhu Y."/>
            <person name="Xu J."/>
            <person name="Sun C."/>
            <person name="Zhou S."/>
            <person name="Xu H."/>
            <person name="Nelson D.R."/>
            <person name="Qian J."/>
            <person name="Song J."/>
            <person name="Luo H."/>
            <person name="Xiang L."/>
            <person name="Li Y."/>
            <person name="Xu Z."/>
            <person name="Ji A."/>
            <person name="Wang L."/>
            <person name="Lu S."/>
            <person name="Hayward A."/>
            <person name="Sun W."/>
            <person name="Li X."/>
            <person name="Schwartz D.C."/>
            <person name="Wang Y."/>
            <person name="Chen S."/>
        </authorList>
    </citation>
    <scope>NUCLEOTIDE SEQUENCE [LARGE SCALE GENOMIC DNA]</scope>
    <source>
        <strain evidence="9 10">ZZ0214-1</strain>
    </source>
</reference>
<keyword evidence="5" id="KW-0560">Oxidoreductase</keyword>
<keyword evidence="10" id="KW-1185">Reference proteome</keyword>
<accession>A0A2G8S4G6</accession>
<proteinExistence type="inferred from homology"/>
<feature type="domain" description="Gamma-butyrobetaine hydroxylase-like N-terminal" evidence="8">
    <location>
        <begin position="54"/>
        <end position="122"/>
    </location>
</feature>
<sequence length="438" mass="50516">MAALNINLIHDIPIAQDPLAMLPRTGFFRAGLARRQFSQSACRRVAPFLQYYGQQYPWFWLRDSCQCPSCLHPSTRQKLHRTSDVPVNVEPVDSPEGVQISWDGVNVKWDSGHKSFYPREFLERHATRKTLREFNRDPMRVEWNVKMLRESAANLYMPYEELKTSKGLHAAMAQLTQYGLLFVTGVSTEKTSNEECELRALGERFGELRKTFYGETWDVKAIQNSRNIAYTNVDLGLHMDLLYFQHPPRYQILHCLRNRVEGGKSIFVDAVYVASQLRKRDRSAFDTLANTSVTFHYVNDGHHLYRVHPTIELADSSSHSSPISFINYSPPFQGPLPRKTPLEQFVPALKTFADMLEDPDVRFEYLLKEGDAVLFDNRRVLHARTAFHEKEAESSKEETNRWLKGCYLEADAVLDRMRVLGAQLEKEAATRKRPEEGA</sequence>
<dbReference type="GO" id="GO:0046872">
    <property type="term" value="F:metal ion binding"/>
    <property type="evidence" value="ECO:0007669"/>
    <property type="project" value="UniProtKB-KW"/>
</dbReference>
<gene>
    <name evidence="9" type="ORF">GSI_08706</name>
</gene>
<dbReference type="SUPFAM" id="SSF51197">
    <property type="entry name" value="Clavaminate synthase-like"/>
    <property type="match status" value="1"/>
</dbReference>
<dbReference type="Gene3D" id="3.30.2020.30">
    <property type="match status" value="1"/>
</dbReference>
<dbReference type="InterPro" id="IPR003819">
    <property type="entry name" value="TauD/TfdA-like"/>
</dbReference>
<dbReference type="GO" id="GO:0016706">
    <property type="term" value="F:2-oxoglutarate-dependent dioxygenase activity"/>
    <property type="evidence" value="ECO:0007669"/>
    <property type="project" value="UniProtKB-ARBA"/>
</dbReference>